<evidence type="ECO:0000256" key="6">
    <source>
        <dbReference type="ARBA" id="ARBA00022925"/>
    </source>
</evidence>
<dbReference type="Pfam" id="PF01036">
    <property type="entry name" value="Bac_rhodopsin"/>
    <property type="match status" value="1"/>
</dbReference>
<dbReference type="GO" id="GO:0007602">
    <property type="term" value="P:phototransduction"/>
    <property type="evidence" value="ECO:0007669"/>
    <property type="project" value="UniProtKB-KW"/>
</dbReference>
<dbReference type="Gene3D" id="1.20.1070.10">
    <property type="entry name" value="Rhodopsin 7-helix transmembrane proteins"/>
    <property type="match status" value="1"/>
</dbReference>
<dbReference type="PROSITE" id="PS00950">
    <property type="entry name" value="BACTERIAL_OPSIN_1"/>
    <property type="match status" value="1"/>
</dbReference>
<keyword evidence="7 11" id="KW-1133">Transmembrane helix</keyword>
<dbReference type="EMBL" id="JALJOQ010000063">
    <property type="protein sequence ID" value="KAK9803063.1"/>
    <property type="molecule type" value="Genomic_DNA"/>
</dbReference>
<dbReference type="GO" id="GO:0005216">
    <property type="term" value="F:monoatomic ion channel activity"/>
    <property type="evidence" value="ECO:0007669"/>
    <property type="project" value="InterPro"/>
</dbReference>
<dbReference type="Proteomes" id="UP001465755">
    <property type="component" value="Unassembled WGS sequence"/>
</dbReference>
<feature type="transmembrane region" description="Helical" evidence="11">
    <location>
        <begin position="16"/>
        <end position="40"/>
    </location>
</feature>
<organism evidence="12 13">
    <name type="scientific">Symbiochloris irregularis</name>
    <dbReference type="NCBI Taxonomy" id="706552"/>
    <lineage>
        <taxon>Eukaryota</taxon>
        <taxon>Viridiplantae</taxon>
        <taxon>Chlorophyta</taxon>
        <taxon>core chlorophytes</taxon>
        <taxon>Trebouxiophyceae</taxon>
        <taxon>Trebouxiales</taxon>
        <taxon>Trebouxiaceae</taxon>
        <taxon>Symbiochloris</taxon>
    </lineage>
</organism>
<feature type="transmembrane region" description="Helical" evidence="11">
    <location>
        <begin position="157"/>
        <end position="174"/>
    </location>
</feature>
<keyword evidence="9 11" id="KW-0472">Membrane</keyword>
<evidence type="ECO:0000256" key="11">
    <source>
        <dbReference type="SAM" id="Phobius"/>
    </source>
</evidence>
<proteinExistence type="inferred from homology"/>
<comment type="similarity">
    <text evidence="2">Belongs to the archaeal/bacterial/fungal opsin family.</text>
</comment>
<evidence type="ECO:0000256" key="5">
    <source>
        <dbReference type="ARBA" id="ARBA00022692"/>
    </source>
</evidence>
<dbReference type="PANTHER" id="PTHR28286:SF2">
    <property type="entry name" value="BACTERIORHODOPSIN _OPSIN, NOPA (EUROFUNG)"/>
    <property type="match status" value="1"/>
</dbReference>
<evidence type="ECO:0000313" key="12">
    <source>
        <dbReference type="EMBL" id="KAK9803063.1"/>
    </source>
</evidence>
<evidence type="ECO:0000313" key="13">
    <source>
        <dbReference type="Proteomes" id="UP001465755"/>
    </source>
</evidence>
<dbReference type="AlphaFoldDB" id="A0AAW1P3D3"/>
<keyword evidence="10" id="KW-0675">Receptor</keyword>
<name>A0AAW1P3D3_9CHLO</name>
<dbReference type="GO" id="GO:0005886">
    <property type="term" value="C:plasma membrane"/>
    <property type="evidence" value="ECO:0007669"/>
    <property type="project" value="TreeGrafter"/>
</dbReference>
<dbReference type="PRINTS" id="PR00251">
    <property type="entry name" value="BACTRLOPSIN"/>
</dbReference>
<evidence type="ECO:0008006" key="14">
    <source>
        <dbReference type="Google" id="ProtNLM"/>
    </source>
</evidence>
<accession>A0AAW1P3D3</accession>
<dbReference type="PANTHER" id="PTHR28286">
    <property type="match status" value="1"/>
</dbReference>
<keyword evidence="5 11" id="KW-0812">Transmembrane</keyword>
<comment type="subcellular location">
    <subcellularLocation>
        <location evidence="1">Membrane</location>
        <topology evidence="1">Multi-pass membrane protein</topology>
    </subcellularLocation>
</comment>
<protein>
    <recommendedName>
        <fullName evidence="14">Bacteriorhodopsin</fullName>
    </recommendedName>
</protein>
<sequence>MGFWGFRLPAEKRDHFIITTMIVATAALSYYAMATGYGQVNVDFPTNGLDLEKAKVVTRPIFYARYIDWSITTPLLLLDVLLMAKLPLSSTAWAIYADLAMVITGLIGGLVGDSWRWGWFALGCFFMIAIFVSLFVDGAKAVAKRDNSLSSFYNSTVLGLVILWTAYPIVWAFGEGTNQISSDVEVYLYAILDVLAKVGWGGFILYHNERLTASYSKGIGRSDAETGLLQD</sequence>
<evidence type="ECO:0000256" key="2">
    <source>
        <dbReference type="ARBA" id="ARBA00008130"/>
    </source>
</evidence>
<evidence type="ECO:0000256" key="9">
    <source>
        <dbReference type="ARBA" id="ARBA00023136"/>
    </source>
</evidence>
<keyword evidence="6" id="KW-0681">Retinal protein</keyword>
<evidence type="ECO:0000256" key="4">
    <source>
        <dbReference type="ARBA" id="ARBA00022606"/>
    </source>
</evidence>
<gene>
    <name evidence="12" type="ORF">WJX73_005282</name>
</gene>
<evidence type="ECO:0000256" key="7">
    <source>
        <dbReference type="ARBA" id="ARBA00022989"/>
    </source>
</evidence>
<keyword evidence="13" id="KW-1185">Reference proteome</keyword>
<dbReference type="InterPro" id="IPR001425">
    <property type="entry name" value="Arc/bac/fun_rhodopsins"/>
</dbReference>
<evidence type="ECO:0000256" key="1">
    <source>
        <dbReference type="ARBA" id="ARBA00004141"/>
    </source>
</evidence>
<keyword evidence="8" id="KW-0157">Chromophore</keyword>
<evidence type="ECO:0000256" key="3">
    <source>
        <dbReference type="ARBA" id="ARBA00022543"/>
    </source>
</evidence>
<feature type="transmembrane region" description="Helical" evidence="11">
    <location>
        <begin position="117"/>
        <end position="136"/>
    </location>
</feature>
<reference evidence="12 13" key="1">
    <citation type="journal article" date="2024" name="Nat. Commun.">
        <title>Phylogenomics reveals the evolutionary origins of lichenization in chlorophyte algae.</title>
        <authorList>
            <person name="Puginier C."/>
            <person name="Libourel C."/>
            <person name="Otte J."/>
            <person name="Skaloud P."/>
            <person name="Haon M."/>
            <person name="Grisel S."/>
            <person name="Petersen M."/>
            <person name="Berrin J.G."/>
            <person name="Delaux P.M."/>
            <person name="Dal Grande F."/>
            <person name="Keller J."/>
        </authorList>
    </citation>
    <scope>NUCLEOTIDE SEQUENCE [LARGE SCALE GENOMIC DNA]</scope>
    <source>
        <strain evidence="12 13">SAG 2036</strain>
    </source>
</reference>
<comment type="caution">
    <text evidence="12">The sequence shown here is derived from an EMBL/GenBank/DDBJ whole genome shotgun (WGS) entry which is preliminary data.</text>
</comment>
<feature type="transmembrane region" description="Helical" evidence="11">
    <location>
        <begin position="186"/>
        <end position="206"/>
    </location>
</feature>
<keyword evidence="4" id="KW-0716">Sensory transduction</keyword>
<dbReference type="SMART" id="SM01021">
    <property type="entry name" value="Bac_rhodopsin"/>
    <property type="match status" value="1"/>
</dbReference>
<dbReference type="SUPFAM" id="SSF81321">
    <property type="entry name" value="Family A G protein-coupled receptor-like"/>
    <property type="match status" value="1"/>
</dbReference>
<evidence type="ECO:0000256" key="10">
    <source>
        <dbReference type="ARBA" id="ARBA00023170"/>
    </source>
</evidence>
<dbReference type="InterPro" id="IPR018229">
    <property type="entry name" value="Rhodopsin_retinal_BS"/>
</dbReference>
<keyword evidence="3" id="KW-0600">Photoreceptor protein</keyword>
<evidence type="ECO:0000256" key="8">
    <source>
        <dbReference type="ARBA" id="ARBA00022991"/>
    </source>
</evidence>
<dbReference type="GO" id="GO:0009881">
    <property type="term" value="F:photoreceptor activity"/>
    <property type="evidence" value="ECO:0007669"/>
    <property type="project" value="UniProtKB-KW"/>
</dbReference>